<protein>
    <submittedName>
        <fullName evidence="1">Uncharacterized protein</fullName>
    </submittedName>
</protein>
<keyword evidence="2" id="KW-1185">Reference proteome</keyword>
<reference evidence="1" key="2">
    <citation type="submission" date="2021-10" db="EMBL/GenBank/DDBJ databases">
        <title>Phylogenomics reveals ancestral predisposition of the termite-cultivated fungus Termitomyces towards a domesticated lifestyle.</title>
        <authorList>
            <person name="Auxier B."/>
            <person name="Grum-Grzhimaylo A."/>
            <person name="Cardenas M.E."/>
            <person name="Lodge J.D."/>
            <person name="Laessoe T."/>
            <person name="Pedersen O."/>
            <person name="Smith M.E."/>
            <person name="Kuyper T.W."/>
            <person name="Franco-Molano E.A."/>
            <person name="Baroni T.J."/>
            <person name="Aanen D.K."/>
        </authorList>
    </citation>
    <scope>NUCLEOTIDE SEQUENCE</scope>
    <source>
        <strain evidence="1">AP01</strain>
        <tissue evidence="1">Mycelium</tissue>
    </source>
</reference>
<evidence type="ECO:0000313" key="2">
    <source>
        <dbReference type="Proteomes" id="UP000775547"/>
    </source>
</evidence>
<evidence type="ECO:0000313" key="1">
    <source>
        <dbReference type="EMBL" id="KAG5641053.1"/>
    </source>
</evidence>
<accession>A0A9P7K8F3</accession>
<proteinExistence type="predicted"/>
<gene>
    <name evidence="1" type="ORF">DXG03_006288</name>
</gene>
<organism evidence="1 2">
    <name type="scientific">Asterophora parasitica</name>
    <dbReference type="NCBI Taxonomy" id="117018"/>
    <lineage>
        <taxon>Eukaryota</taxon>
        <taxon>Fungi</taxon>
        <taxon>Dikarya</taxon>
        <taxon>Basidiomycota</taxon>
        <taxon>Agaricomycotina</taxon>
        <taxon>Agaricomycetes</taxon>
        <taxon>Agaricomycetidae</taxon>
        <taxon>Agaricales</taxon>
        <taxon>Tricholomatineae</taxon>
        <taxon>Lyophyllaceae</taxon>
        <taxon>Asterophora</taxon>
    </lineage>
</organism>
<name>A0A9P7K8F3_9AGAR</name>
<comment type="caution">
    <text evidence="1">The sequence shown here is derived from an EMBL/GenBank/DDBJ whole genome shotgun (WGS) entry which is preliminary data.</text>
</comment>
<sequence length="66" mass="7456">MTVLNARYGLRQHVHDSQDVTLSALERVPRQLQFNGPRQVEVCTNMAGQSCVSDRIQSSEVTKQEL</sequence>
<reference evidence="1" key="1">
    <citation type="submission" date="2020-07" db="EMBL/GenBank/DDBJ databases">
        <authorList>
            <person name="Nieuwenhuis M."/>
            <person name="Van De Peppel L.J.J."/>
        </authorList>
    </citation>
    <scope>NUCLEOTIDE SEQUENCE</scope>
    <source>
        <strain evidence="1">AP01</strain>
        <tissue evidence="1">Mycelium</tissue>
    </source>
</reference>
<dbReference type="AlphaFoldDB" id="A0A9P7K8F3"/>
<dbReference type="EMBL" id="JABCKV010000403">
    <property type="protein sequence ID" value="KAG5641053.1"/>
    <property type="molecule type" value="Genomic_DNA"/>
</dbReference>
<dbReference type="Proteomes" id="UP000775547">
    <property type="component" value="Unassembled WGS sequence"/>
</dbReference>